<evidence type="ECO:0000313" key="6">
    <source>
        <dbReference type="Proteomes" id="UP001519332"/>
    </source>
</evidence>
<dbReference type="RefSeq" id="WP_209635412.1">
    <property type="nucleotide sequence ID" value="NZ_JAGINW010000001.1"/>
</dbReference>
<keyword evidence="4" id="KW-0143">Chaperone</keyword>
<dbReference type="EMBL" id="JAGINW010000001">
    <property type="protein sequence ID" value="MBP2320885.1"/>
    <property type="molecule type" value="Genomic_DNA"/>
</dbReference>
<evidence type="ECO:0000313" key="5">
    <source>
        <dbReference type="EMBL" id="MBP2320885.1"/>
    </source>
</evidence>
<dbReference type="Proteomes" id="UP001519332">
    <property type="component" value="Unassembled WGS sequence"/>
</dbReference>
<protein>
    <recommendedName>
        <fullName evidence="7">EspG family protein</fullName>
    </recommendedName>
</protein>
<proteinExistence type="inferred from homology"/>
<evidence type="ECO:0000256" key="1">
    <source>
        <dbReference type="ARBA" id="ARBA00004496"/>
    </source>
</evidence>
<evidence type="ECO:0000256" key="3">
    <source>
        <dbReference type="ARBA" id="ARBA00022490"/>
    </source>
</evidence>
<name>A0ABS4T9W0_9PSEU</name>
<dbReference type="InterPro" id="IPR025734">
    <property type="entry name" value="EspG"/>
</dbReference>
<evidence type="ECO:0000256" key="4">
    <source>
        <dbReference type="ARBA" id="ARBA00023186"/>
    </source>
</evidence>
<reference evidence="5 6" key="1">
    <citation type="submission" date="2021-03" db="EMBL/GenBank/DDBJ databases">
        <title>Sequencing the genomes of 1000 actinobacteria strains.</title>
        <authorList>
            <person name="Klenk H.-P."/>
        </authorList>
    </citation>
    <scope>NUCLEOTIDE SEQUENCE [LARGE SCALE GENOMIC DNA]</scope>
    <source>
        <strain evidence="5 6">DSM 46670</strain>
    </source>
</reference>
<comment type="similarity">
    <text evidence="2">Belongs to the EspG family.</text>
</comment>
<comment type="subcellular location">
    <subcellularLocation>
        <location evidence="1">Cytoplasm</location>
    </subcellularLocation>
</comment>
<organism evidence="5 6">
    <name type="scientific">Kibdelosporangium banguiense</name>
    <dbReference type="NCBI Taxonomy" id="1365924"/>
    <lineage>
        <taxon>Bacteria</taxon>
        <taxon>Bacillati</taxon>
        <taxon>Actinomycetota</taxon>
        <taxon>Actinomycetes</taxon>
        <taxon>Pseudonocardiales</taxon>
        <taxon>Pseudonocardiaceae</taxon>
        <taxon>Kibdelosporangium</taxon>
    </lineage>
</organism>
<dbReference type="Pfam" id="PF14011">
    <property type="entry name" value="ESX-1_EspG"/>
    <property type="match status" value="1"/>
</dbReference>
<evidence type="ECO:0008006" key="7">
    <source>
        <dbReference type="Google" id="ProtNLM"/>
    </source>
</evidence>
<comment type="caution">
    <text evidence="5">The sequence shown here is derived from an EMBL/GenBank/DDBJ whole genome shotgun (WGS) entry which is preliminary data.</text>
</comment>
<sequence>MMFTLSLAAVDILREQLGLESSTYPFTVPYNGVTQEERSRIRAAVLEDLEERGLAHRGNPAPEVESALKTMAHHNTALAMVGISDTEEFRVLVAGTTSRAVRLRQTGQLLAVDQTDGVIRGMIDLLPDEKPGPGQSVTFTAGEPCDQASAYLNRPRHRFGQLSLSTGTGTKKTWPMELTWFDTDAGRYISYARNNWITYTPATRTRIANMLAPLITD</sequence>
<accession>A0ABS4T9W0</accession>
<keyword evidence="6" id="KW-1185">Reference proteome</keyword>
<gene>
    <name evidence="5" type="ORF">JOF56_001270</name>
</gene>
<evidence type="ECO:0000256" key="2">
    <source>
        <dbReference type="ARBA" id="ARBA00006411"/>
    </source>
</evidence>
<keyword evidence="3" id="KW-0963">Cytoplasm</keyword>